<evidence type="ECO:0000256" key="1">
    <source>
        <dbReference type="SAM" id="MobiDB-lite"/>
    </source>
</evidence>
<proteinExistence type="predicted"/>
<protein>
    <submittedName>
        <fullName evidence="3">Ig-like domain-containing protein</fullName>
    </submittedName>
</protein>
<feature type="non-terminal residue" evidence="3">
    <location>
        <position position="1"/>
    </location>
</feature>
<feature type="compositionally biased region" description="Polar residues" evidence="1">
    <location>
        <begin position="1"/>
        <end position="15"/>
    </location>
</feature>
<dbReference type="Pfam" id="PF17936">
    <property type="entry name" value="Big_6"/>
    <property type="match status" value="1"/>
</dbReference>
<dbReference type="InterPro" id="IPR041498">
    <property type="entry name" value="Big_6"/>
</dbReference>
<feature type="compositionally biased region" description="Low complexity" evidence="1">
    <location>
        <begin position="16"/>
        <end position="30"/>
    </location>
</feature>
<organism evidence="3 4">
    <name type="scientific">Acinetobacter gerneri</name>
    <dbReference type="NCBI Taxonomy" id="202952"/>
    <lineage>
        <taxon>Bacteria</taxon>
        <taxon>Pseudomonadati</taxon>
        <taxon>Pseudomonadota</taxon>
        <taxon>Gammaproteobacteria</taxon>
        <taxon>Moraxellales</taxon>
        <taxon>Moraxellaceae</taxon>
        <taxon>Acinetobacter</taxon>
    </lineage>
</organism>
<accession>A0AAW8JRC2</accession>
<feature type="region of interest" description="Disordered" evidence="1">
    <location>
        <begin position="1"/>
        <end position="30"/>
    </location>
</feature>
<dbReference type="Gene3D" id="2.60.40.10">
    <property type="entry name" value="Immunoglobulins"/>
    <property type="match status" value="2"/>
</dbReference>
<feature type="domain" description="Bacterial Ig" evidence="2">
    <location>
        <begin position="81"/>
        <end position="155"/>
    </location>
</feature>
<dbReference type="AlphaFoldDB" id="A0AAW8JRC2"/>
<name>A0AAW8JRC2_9GAMM</name>
<dbReference type="InterPro" id="IPR013783">
    <property type="entry name" value="Ig-like_fold"/>
</dbReference>
<evidence type="ECO:0000259" key="2">
    <source>
        <dbReference type="Pfam" id="PF17936"/>
    </source>
</evidence>
<dbReference type="RefSeq" id="WP_308957612.1">
    <property type="nucleotide sequence ID" value="NZ_JAVICY010000112.1"/>
</dbReference>
<dbReference type="EMBL" id="JAVIDA010000108">
    <property type="protein sequence ID" value="MDQ9073947.1"/>
    <property type="molecule type" value="Genomic_DNA"/>
</dbReference>
<feature type="non-terminal residue" evidence="3">
    <location>
        <position position="290"/>
    </location>
</feature>
<dbReference type="Proteomes" id="UP001243195">
    <property type="component" value="Unassembled WGS sequence"/>
</dbReference>
<reference evidence="3" key="1">
    <citation type="submission" date="2023-08" db="EMBL/GenBank/DDBJ databases">
        <title>Emergence of clinically-relevant ST2 carbapenem-resistant Acinetobacter baumannii strains in hospital sewages in Zhejiang, East of China.</title>
        <authorList>
            <person name="Kaichao C."/>
            <person name="Zhang R."/>
        </authorList>
    </citation>
    <scope>NUCLEOTIDE SEQUENCE</scope>
    <source>
        <strain evidence="3">M-SY-60</strain>
    </source>
</reference>
<sequence>TDGITSNGTINVTGISNSPSSSPWEYSTDGGTTWTPGSGTSFTLPSDGTYAADQIQVRQSNPAFTSDSITKFGNVVLDNSAPDAPVILNVSAADVVTGTAEKNSVVTVKFADNTTEIVTVSSTGTWSVTHLGIVNGSTITATATDTAGNVSPEASKVVDTSAPATPTGYVDNVAPEEGTFATGTSTNDTTPGLIIPTPAAGETPKLYVDGTEVPATYDPVTGTLTPTTPLTEGQHDLSYTLTDSNGFEGIPSAPLSLTVDTQAPTTPATAPTGYVDNVAPEEGTFASGTS</sequence>
<comment type="caution">
    <text evidence="3">The sequence shown here is derived from an EMBL/GenBank/DDBJ whole genome shotgun (WGS) entry which is preliminary data.</text>
</comment>
<evidence type="ECO:0000313" key="4">
    <source>
        <dbReference type="Proteomes" id="UP001243195"/>
    </source>
</evidence>
<evidence type="ECO:0000313" key="3">
    <source>
        <dbReference type="EMBL" id="MDQ9073947.1"/>
    </source>
</evidence>
<gene>
    <name evidence="3" type="ORF">RFH51_21270</name>
</gene>